<organism evidence="2 3">
    <name type="scientific">Cyclospora cayetanensis</name>
    <dbReference type="NCBI Taxonomy" id="88456"/>
    <lineage>
        <taxon>Eukaryota</taxon>
        <taxon>Sar</taxon>
        <taxon>Alveolata</taxon>
        <taxon>Apicomplexa</taxon>
        <taxon>Conoidasida</taxon>
        <taxon>Coccidia</taxon>
        <taxon>Eucoccidiorida</taxon>
        <taxon>Eimeriorina</taxon>
        <taxon>Eimeriidae</taxon>
        <taxon>Cyclospora</taxon>
    </lineage>
</organism>
<name>A0A6P6RZP5_9EIME</name>
<sequence>MQEIDIGSAQGDDFCATQNGTGTDVLLEAYYDLAESLSVAMRFREQSGDDGTPERGPSVNQWIKDSLTDSTTQKKAAIEQSQPRGVSEVELPTNQGPFVLIGGSEVDGVSPEKVNSSKHPRSSVAHDSQHLLKEPNLVSRRRRRESESSRSKSSKEPLWTSTDEEESESWTGQRVRIRETESAPRRHKSSNSKSSKKKEQLQVLRTVQLLNILLKEQNSHVPADSGSRERAIDPAKLAVSYENALNKVSQKRTGAQVEGTDDSKGEEGLSWAAALILAIPPSILAILLAHHISKRHAEQRWPKDGSEEALGKGRYSTIARDADVDSDADSSFDDEFMRPEGEAESFAEYRLDRPIFSRRPNRFPNGRFPSRRGTWVPKYENRQPGLYRRRRDTLSYRPTFGEAFDEAYIDPPFGSYADRYAAAKPLAHEFTEPEELDGHSWAAVLDGNRQSAQEFSMHGGL</sequence>
<evidence type="ECO:0000313" key="3">
    <source>
        <dbReference type="RefSeq" id="XP_026193343.1"/>
    </source>
</evidence>
<feature type="compositionally biased region" description="Basic and acidic residues" evidence="1">
    <location>
        <begin position="144"/>
        <end position="155"/>
    </location>
</feature>
<feature type="region of interest" description="Disordered" evidence="1">
    <location>
        <begin position="45"/>
        <end position="200"/>
    </location>
</feature>
<keyword evidence="2" id="KW-1185">Reference proteome</keyword>
<protein>
    <submittedName>
        <fullName evidence="3">Uncharacterized protein LOC34618701</fullName>
    </submittedName>
</protein>
<dbReference type="RefSeq" id="XP_026193343.1">
    <property type="nucleotide sequence ID" value="XM_026337558.1"/>
</dbReference>
<accession>A0A6P6RZP5</accession>
<reference evidence="3" key="1">
    <citation type="submission" date="2025-08" db="UniProtKB">
        <authorList>
            <consortium name="RefSeq"/>
        </authorList>
    </citation>
    <scope>IDENTIFICATION</scope>
</reference>
<evidence type="ECO:0000313" key="2">
    <source>
        <dbReference type="Proteomes" id="UP000515125"/>
    </source>
</evidence>
<feature type="compositionally biased region" description="Polar residues" evidence="1">
    <location>
        <begin position="58"/>
        <end position="84"/>
    </location>
</feature>
<gene>
    <name evidence="3" type="primary">LOC34618701</name>
</gene>
<dbReference type="GeneID" id="34618701"/>
<dbReference type="Proteomes" id="UP000515125">
    <property type="component" value="Unplaced"/>
</dbReference>
<evidence type="ECO:0000256" key="1">
    <source>
        <dbReference type="SAM" id="MobiDB-lite"/>
    </source>
</evidence>
<dbReference type="AlphaFoldDB" id="A0A6P6RZP5"/>
<feature type="compositionally biased region" description="Basic residues" evidence="1">
    <location>
        <begin position="185"/>
        <end position="196"/>
    </location>
</feature>
<proteinExistence type="predicted"/>